<comment type="caution">
    <text evidence="2">The sequence shown here is derived from an EMBL/GenBank/DDBJ whole genome shotgun (WGS) entry which is preliminary data.</text>
</comment>
<evidence type="ECO:0000256" key="1">
    <source>
        <dbReference type="SAM" id="Coils"/>
    </source>
</evidence>
<dbReference type="eggNOG" id="COG1511">
    <property type="taxonomic scope" value="Bacteria"/>
</dbReference>
<evidence type="ECO:0000313" key="2">
    <source>
        <dbReference type="EMBL" id="EDS03095.1"/>
    </source>
</evidence>
<reference evidence="2" key="2">
    <citation type="submission" date="2013-09" db="EMBL/GenBank/DDBJ databases">
        <title>Draft genome sequence of Alistipes putredinis (DSM 17216).</title>
        <authorList>
            <person name="Sudarsanam P."/>
            <person name="Ley R."/>
            <person name="Guruge J."/>
            <person name="Turnbaugh P.J."/>
            <person name="Mahowald M."/>
            <person name="Liep D."/>
            <person name="Gordon J."/>
        </authorList>
    </citation>
    <scope>NUCLEOTIDE SEQUENCE</scope>
    <source>
        <strain evidence="2">DSM 17216</strain>
    </source>
</reference>
<keyword evidence="1" id="KW-0175">Coiled coil</keyword>
<feature type="coiled-coil region" evidence="1">
    <location>
        <begin position="1183"/>
        <end position="1231"/>
    </location>
</feature>
<dbReference type="OrthoDB" id="1414895at2"/>
<reference evidence="2" key="1">
    <citation type="submission" date="2007-10" db="EMBL/GenBank/DDBJ databases">
        <authorList>
            <person name="Fulton L."/>
            <person name="Clifton S."/>
            <person name="Fulton B."/>
            <person name="Xu J."/>
            <person name="Minx P."/>
            <person name="Pepin K.H."/>
            <person name="Johnson M."/>
            <person name="Thiruvilangam P."/>
            <person name="Bhonagiri V."/>
            <person name="Nash W.E."/>
            <person name="Mardis E.R."/>
            <person name="Wilson R.K."/>
        </authorList>
    </citation>
    <scope>NUCLEOTIDE SEQUENCE [LARGE SCALE GENOMIC DNA]</scope>
    <source>
        <strain evidence="2">DSM 17216</strain>
    </source>
</reference>
<keyword evidence="3" id="KW-1185">Reference proteome</keyword>
<dbReference type="EMBL" id="ABFK02000020">
    <property type="protein sequence ID" value="EDS03095.1"/>
    <property type="molecule type" value="Genomic_DNA"/>
</dbReference>
<feature type="coiled-coil region" evidence="1">
    <location>
        <begin position="878"/>
        <end position="945"/>
    </location>
</feature>
<dbReference type="Proteomes" id="UP000005819">
    <property type="component" value="Unassembled WGS sequence"/>
</dbReference>
<dbReference type="HOGENOM" id="CLU_260575_0_0_10"/>
<organism evidence="2 3">
    <name type="scientific">Alistipes putredinis DSM 17216</name>
    <dbReference type="NCBI Taxonomy" id="445970"/>
    <lineage>
        <taxon>Bacteria</taxon>
        <taxon>Pseudomonadati</taxon>
        <taxon>Bacteroidota</taxon>
        <taxon>Bacteroidia</taxon>
        <taxon>Bacteroidales</taxon>
        <taxon>Rikenellaceae</taxon>
        <taxon>Alistipes</taxon>
    </lineage>
</organism>
<feature type="coiled-coil region" evidence="1">
    <location>
        <begin position="1411"/>
        <end position="1438"/>
    </location>
</feature>
<evidence type="ECO:0008006" key="4">
    <source>
        <dbReference type="Google" id="ProtNLM"/>
    </source>
</evidence>
<dbReference type="eggNOG" id="COG1196">
    <property type="taxonomic scope" value="Bacteria"/>
</dbReference>
<sequence length="1444" mass="159644">MKNDDGALSFGTAIDMSGFDAGIEQIEGKVAGLTSNVEVETSKISQLLANVPTLNIEVVTNASQSLSTIDTAYAELDRVIDTNRSSVLALEEQYRQLGSEISNLGRQAATPAIQAEYDALKQQQTAIKENIALRKKIVTEAEKVGDELYQTEQRLKKEAAAAEKSANSQVSLRTRLRQLREELVMMEASGQRGTAQYRALQEEAGKLTDAWADATAQATILAHDQRGMQGLISGLSGVAGAFSVAQGTMSLFAGENEDLQKIMVKVQSLMAITIGLQQIQQTLNKDSAFTLVTLNGLKEWWNKLTGQSAVEQAAETAATEINTAAQVANATATAADTAAQTANNTATAGGTAAQVANTASTTAQTAATTAGTVATKAMSVAMKGLRAALISTGIGALVVLLGSLVNWLMKAFEASSKADKKFEEQQEILKAGNEAYIKASMEIENYKNKLESFKGTKAQEKEVVKELNSKYGEAMGYYKTLAEWKTVLKQKGEKYCEMLMLEAQAQALLTKTTEAYIKLQEVRAKAENGDFNKWWRGKRGDNRAAQKAINEAQEEYENWKKQWGEIQEKASQFKKDNDLDFHIDPSKDKFDPKKAALTQKKSIEEWKKAVKQYIKDAHSEIADYTIEAMAEGQSKELNQIELDTVRKRNAWRQQLRQLAKVRQDAEKQYYMSQKGATEVKWANSKRGKMTIDDYVKELLQDPKIAEEFNRVLTAITEQGEREKAEIRRKYTDALIDEYGTVEQRIEKLNREWAKKLSTMPTEYLHNAIKQMNAEFAALESADFKKSINWESVFGDLGKQSLSTLQYNLDKIKAYFASNKDSMGATEIKDYQEAITKMEEEIASRNPFVALHKSIKDIGNAKTEFVAALQAWHDAQDGITTAQREYNEALAVEQALREQIDLGTLTEDSDKYREAEENLKLAKFRVAEATERNSQAEQRALSARNNITVSYKNFATQLRAVGGVISGIGGQAQNLAAIFSDDVANGIGKALDTIDAVLDAASTVMDAIGDVGKGVAEGVEATVDATAQGATAAAAAGAASISTIEKASVILAVISAALQVATAIANLFNDDDSKQKEIENLQRRIDQLQWELDNADTVRLQNNVGDAVQKLRDIYAETTQEVLRLHLTSQQYGNSWTRMIARMRYDSEVYEKSIEKIADAYAKVAYTADKALGGKRYDESRKQLENLAEQQILIQKQINEEQSKKKTDHGKIEEWQRQIQEIAEEMATIINEMLEDIIGYTAADLASELGDAFFEAAKQGEDAMEAWRKKVNDIVADVLQRMLVQKYLEERIGGIFDRYKKEWFGNDGSFKGIDAVIGSMNGFAGELNQVGEEFNAIYQGLSDSLKNYFTGDAEREGMSKGIATASQDSVDENNARLTTIQGHTYTLVQGMNDLNRTSNAVLDKLTGIEKNTSEANDKLDRVDKNIKDIKNTVDDIDRKGLKLRS</sequence>
<feature type="coiled-coil region" evidence="1">
    <location>
        <begin position="1063"/>
        <end position="1097"/>
    </location>
</feature>
<accession>B0MZQ9</accession>
<gene>
    <name evidence="2" type="ORF">ALIPUT_02633</name>
</gene>
<proteinExistence type="predicted"/>
<name>B0MZQ9_9BACT</name>
<evidence type="ECO:0000313" key="3">
    <source>
        <dbReference type="Proteomes" id="UP000005819"/>
    </source>
</evidence>
<dbReference type="RefSeq" id="WP_004328679.1">
    <property type="nucleotide sequence ID" value="NZ_DS499577.1"/>
</dbReference>
<dbReference type="GeneID" id="73803016"/>
<feature type="coiled-coil region" evidence="1">
    <location>
        <begin position="542"/>
        <end position="569"/>
    </location>
</feature>
<protein>
    <recommendedName>
        <fullName evidence="4">M protein repeat protein</fullName>
    </recommendedName>
</protein>